<reference evidence="1" key="1">
    <citation type="submission" date="2022-08" db="EMBL/GenBank/DDBJ databases">
        <authorList>
            <person name="Gutierrez-Valencia J."/>
        </authorList>
    </citation>
    <scope>NUCLEOTIDE SEQUENCE</scope>
</reference>
<name>A0AAV0QBG6_9ROSI</name>
<proteinExistence type="predicted"/>
<evidence type="ECO:0000313" key="2">
    <source>
        <dbReference type="Proteomes" id="UP001154282"/>
    </source>
</evidence>
<evidence type="ECO:0000313" key="1">
    <source>
        <dbReference type="EMBL" id="CAI0542573.1"/>
    </source>
</evidence>
<keyword evidence="2" id="KW-1185">Reference proteome</keyword>
<dbReference type="Proteomes" id="UP001154282">
    <property type="component" value="Unassembled WGS sequence"/>
</dbReference>
<dbReference type="PANTHER" id="PTHR35121">
    <property type="entry name" value="HOMEODOMAIN PROTEIN 8, PUTATIVE-RELATED"/>
    <property type="match status" value="1"/>
</dbReference>
<sequence>MADSIASMVVQCALHGSLSIHDTVVERRPYHRNCECALHKLKDGKYSGVWCSERNLSFSKKARGSLAMSASSADRVNSCVVFVGTSRR</sequence>
<gene>
    <name evidence="1" type="ORF">LITE_LOCUS42537</name>
</gene>
<comment type="caution">
    <text evidence="1">The sequence shown here is derived from an EMBL/GenBank/DDBJ whole genome shotgun (WGS) entry which is preliminary data.</text>
</comment>
<dbReference type="EMBL" id="CAMGYJ010000009">
    <property type="protein sequence ID" value="CAI0542573.1"/>
    <property type="molecule type" value="Genomic_DNA"/>
</dbReference>
<accession>A0AAV0QBG6</accession>
<protein>
    <submittedName>
        <fullName evidence="1">Uncharacterized protein</fullName>
    </submittedName>
</protein>
<organism evidence="1 2">
    <name type="scientific">Linum tenue</name>
    <dbReference type="NCBI Taxonomy" id="586396"/>
    <lineage>
        <taxon>Eukaryota</taxon>
        <taxon>Viridiplantae</taxon>
        <taxon>Streptophyta</taxon>
        <taxon>Embryophyta</taxon>
        <taxon>Tracheophyta</taxon>
        <taxon>Spermatophyta</taxon>
        <taxon>Magnoliopsida</taxon>
        <taxon>eudicotyledons</taxon>
        <taxon>Gunneridae</taxon>
        <taxon>Pentapetalae</taxon>
        <taxon>rosids</taxon>
        <taxon>fabids</taxon>
        <taxon>Malpighiales</taxon>
        <taxon>Linaceae</taxon>
        <taxon>Linum</taxon>
    </lineage>
</organism>
<dbReference type="AlphaFoldDB" id="A0AAV0QBG6"/>
<dbReference type="PANTHER" id="PTHR35121:SF4">
    <property type="entry name" value="SWIM-TYPE DOMAIN-CONTAINING PROTEIN"/>
    <property type="match status" value="1"/>
</dbReference>